<comment type="caution">
    <text evidence="2">The sequence shown here is derived from an EMBL/GenBank/DDBJ whole genome shotgun (WGS) entry which is preliminary data.</text>
</comment>
<evidence type="ECO:0000313" key="2">
    <source>
        <dbReference type="EMBL" id="MBC6678219.1"/>
    </source>
</evidence>
<dbReference type="GO" id="GO:0003677">
    <property type="term" value="F:DNA binding"/>
    <property type="evidence" value="ECO:0007669"/>
    <property type="project" value="InterPro"/>
</dbReference>
<dbReference type="Gene3D" id="1.10.260.40">
    <property type="entry name" value="lambda repressor-like DNA-binding domains"/>
    <property type="match status" value="1"/>
</dbReference>
<feature type="domain" description="Antitoxin SocA-like Panacea" evidence="1">
    <location>
        <begin position="219"/>
        <end position="321"/>
    </location>
</feature>
<proteinExistence type="predicted"/>
<dbReference type="AlphaFoldDB" id="A0A923NGZ2"/>
<gene>
    <name evidence="2" type="ORF">H9L42_00035</name>
</gene>
<dbReference type="InterPro" id="IPR025272">
    <property type="entry name" value="SocA_Panacea"/>
</dbReference>
<dbReference type="EMBL" id="JACRYT010000001">
    <property type="protein sequence ID" value="MBC6678219.1"/>
    <property type="molecule type" value="Genomic_DNA"/>
</dbReference>
<dbReference type="Pfam" id="PF13274">
    <property type="entry name" value="SocA_Panacea"/>
    <property type="match status" value="1"/>
</dbReference>
<dbReference type="NCBIfam" id="TIGR03830">
    <property type="entry name" value="CxxCG_CxxCG_HTH"/>
    <property type="match status" value="1"/>
</dbReference>
<protein>
    <submittedName>
        <fullName evidence="2">DUF4065 domain-containing protein</fullName>
    </submittedName>
</protein>
<accession>A0A923NGZ2</accession>
<keyword evidence="3" id="KW-1185">Reference proteome</keyword>
<dbReference type="InterPro" id="IPR010982">
    <property type="entry name" value="Lambda_DNA-bd_dom_sf"/>
</dbReference>
<reference evidence="2" key="1">
    <citation type="submission" date="2020-08" db="EMBL/GenBank/DDBJ databases">
        <title>Genome public.</title>
        <authorList>
            <person name="Liu C."/>
            <person name="Sun Q."/>
        </authorList>
    </citation>
    <scope>NUCLEOTIDE SEQUENCE</scope>
    <source>
        <strain evidence="2">BX12</strain>
    </source>
</reference>
<sequence>MNMKVIKSENCLCSCCMEEHEVKTVLVTEKATFKNVKVEYIASYLYCDVAEELYMNEKQMQENDIHLKDTYRKKEGLLTSDEISAIRAKYDISQKDLCIILGWGEKTITRYESHQVQDKAHDTILKKLAQDPAWFLSLLNDAKESLSEESYRKSLEAATALYEKDQDSYLRKTIEAYYAKFHGNRLLHGNASLALDKVVDVIRYFAASDQITSLYKVKLMKLMWYADALAYKKRGFSITGLVYQALPMGAVPIAHNLIIDLKGVPCEEVEIAEINAYHFSLNEKISFPSLSDADKSILDIVIRKLGKMTKNEIVEFMHKEQAYICTHLRDEISFEYAEKLQI</sequence>
<name>A0A923NGZ2_9FIRM</name>
<dbReference type="InterPro" id="IPR022452">
    <property type="entry name" value="MqsA"/>
</dbReference>
<dbReference type="RefSeq" id="WP_187301423.1">
    <property type="nucleotide sequence ID" value="NZ_CBCTON010000009.1"/>
</dbReference>
<evidence type="ECO:0000313" key="3">
    <source>
        <dbReference type="Proteomes" id="UP000602647"/>
    </source>
</evidence>
<organism evidence="2 3">
    <name type="scientific">Zhenpiania hominis</name>
    <dbReference type="NCBI Taxonomy" id="2763644"/>
    <lineage>
        <taxon>Bacteria</taxon>
        <taxon>Bacillati</taxon>
        <taxon>Bacillota</taxon>
        <taxon>Clostridia</taxon>
        <taxon>Peptostreptococcales</taxon>
        <taxon>Anaerovoracaceae</taxon>
        <taxon>Zhenpiania</taxon>
    </lineage>
</organism>
<evidence type="ECO:0000259" key="1">
    <source>
        <dbReference type="Pfam" id="PF13274"/>
    </source>
</evidence>
<dbReference type="Proteomes" id="UP000602647">
    <property type="component" value="Unassembled WGS sequence"/>
</dbReference>